<reference evidence="5" key="1">
    <citation type="submission" date="2014-08" db="EMBL/GenBank/DDBJ databases">
        <authorList>
            <person name="Edwards T."/>
        </authorList>
    </citation>
    <scope>NUCLEOTIDE SEQUENCE [LARGE SCALE GENOMIC DNA]</scope>
</reference>
<dbReference type="InterPro" id="IPR007038">
    <property type="entry name" value="HupE_UreJ"/>
</dbReference>
<keyword evidence="3" id="KW-0732">Signal</keyword>
<organism evidence="4 5">
    <name type="scientific">Mesorhizobium plurifarium</name>
    <dbReference type="NCBI Taxonomy" id="69974"/>
    <lineage>
        <taxon>Bacteria</taxon>
        <taxon>Pseudomonadati</taxon>
        <taxon>Pseudomonadota</taxon>
        <taxon>Alphaproteobacteria</taxon>
        <taxon>Hyphomicrobiales</taxon>
        <taxon>Phyllobacteriaceae</taxon>
        <taxon>Mesorhizobium</taxon>
    </lineage>
</organism>
<feature type="transmembrane region" description="Helical" evidence="2">
    <location>
        <begin position="38"/>
        <end position="59"/>
    </location>
</feature>
<proteinExistence type="predicted"/>
<keyword evidence="2" id="KW-1133">Transmembrane helix</keyword>
<evidence type="ECO:0000313" key="5">
    <source>
        <dbReference type="Proteomes" id="UP000182888"/>
    </source>
</evidence>
<protein>
    <submittedName>
        <fullName evidence="4">Protein HupE</fullName>
    </submittedName>
</protein>
<evidence type="ECO:0000313" key="4">
    <source>
        <dbReference type="EMBL" id="CDX53598.1"/>
    </source>
</evidence>
<dbReference type="AlphaFoldDB" id="A0A0K2VU60"/>
<gene>
    <name evidence="4" type="primary">hupE</name>
    <name evidence="4" type="ORF">MPL1032_180060</name>
</gene>
<feature type="transmembrane region" description="Helical" evidence="2">
    <location>
        <begin position="91"/>
        <end position="110"/>
    </location>
</feature>
<evidence type="ECO:0000256" key="1">
    <source>
        <dbReference type="SAM" id="MobiDB-lite"/>
    </source>
</evidence>
<feature type="transmembrane region" description="Helical" evidence="2">
    <location>
        <begin position="117"/>
        <end position="134"/>
    </location>
</feature>
<dbReference type="Proteomes" id="UP000182888">
    <property type="component" value="Unassembled WGS sequence"/>
</dbReference>
<keyword evidence="2" id="KW-0812">Transmembrane</keyword>
<accession>A0A0K2VU60</accession>
<dbReference type="EMBL" id="CCND01000010">
    <property type="protein sequence ID" value="CDX53598.1"/>
    <property type="molecule type" value="Genomic_DNA"/>
</dbReference>
<name>A0A0K2VU60_MESPL</name>
<feature type="transmembrane region" description="Helical" evidence="2">
    <location>
        <begin position="146"/>
        <end position="168"/>
    </location>
</feature>
<evidence type="ECO:0000256" key="2">
    <source>
        <dbReference type="SAM" id="Phobius"/>
    </source>
</evidence>
<feature type="transmembrane region" description="Helical" evidence="2">
    <location>
        <begin position="66"/>
        <end position="85"/>
    </location>
</feature>
<dbReference type="PIRSF" id="PIRSF016919">
    <property type="entry name" value="HupE_UreJ"/>
    <property type="match status" value="1"/>
</dbReference>
<sequence>MFPISTTRATLAALTFLVATMPAHLGSGTSSSFTAGLMHPLSGLDHMIAMVAVGLWAALKGGRAVWVWPLAFVVMMLVGGGLGMLHLWVPLIEPGVLVSIVAFGLLVALADDLPISAGIAIIAFFALFHGHAHGAEAPDNARGLEYMAGFAVATAFLHGVGIATALGFGLRCREPIRTAGAIAPRTGIGLVLVCCKKPSRPPEWSARPSRLSITGSADSAAPKEKALT</sequence>
<dbReference type="Pfam" id="PF04955">
    <property type="entry name" value="HupE_UreJ"/>
    <property type="match status" value="1"/>
</dbReference>
<keyword evidence="2" id="KW-0472">Membrane</keyword>
<evidence type="ECO:0000256" key="3">
    <source>
        <dbReference type="SAM" id="SignalP"/>
    </source>
</evidence>
<feature type="region of interest" description="Disordered" evidence="1">
    <location>
        <begin position="199"/>
        <end position="228"/>
    </location>
</feature>
<feature type="signal peptide" evidence="3">
    <location>
        <begin position="1"/>
        <end position="25"/>
    </location>
</feature>
<feature type="chain" id="PRO_5005489855" evidence="3">
    <location>
        <begin position="26"/>
        <end position="228"/>
    </location>
</feature>